<proteinExistence type="predicted"/>
<name>A0A8J2PXG2_9HEXA</name>
<feature type="non-terminal residue" evidence="1">
    <location>
        <position position="116"/>
    </location>
</feature>
<feature type="non-terminal residue" evidence="1">
    <location>
        <position position="1"/>
    </location>
</feature>
<evidence type="ECO:0000313" key="1">
    <source>
        <dbReference type="EMBL" id="CAG7825570.1"/>
    </source>
</evidence>
<gene>
    <name evidence="1" type="ORF">AFUS01_LOCUS35673</name>
</gene>
<reference evidence="1" key="1">
    <citation type="submission" date="2021-06" db="EMBL/GenBank/DDBJ databases">
        <authorList>
            <person name="Hodson N. C."/>
            <person name="Mongue J. A."/>
            <person name="Jaron S. K."/>
        </authorList>
    </citation>
    <scope>NUCLEOTIDE SEQUENCE</scope>
</reference>
<sequence>LVTLPTPPVPVSFSEKEPTIEFPAECIARKTMETGNSLSYPDNLDSVVLETESNIIFTFEKSTQTEQHGFSACTDSDFQAYVVRKFAEIKTAVDQVRDLALNAHYAQDSLVHDAET</sequence>
<organism evidence="1 2">
    <name type="scientific">Allacma fusca</name>
    <dbReference type="NCBI Taxonomy" id="39272"/>
    <lineage>
        <taxon>Eukaryota</taxon>
        <taxon>Metazoa</taxon>
        <taxon>Ecdysozoa</taxon>
        <taxon>Arthropoda</taxon>
        <taxon>Hexapoda</taxon>
        <taxon>Collembola</taxon>
        <taxon>Symphypleona</taxon>
        <taxon>Sminthuridae</taxon>
        <taxon>Allacma</taxon>
    </lineage>
</organism>
<dbReference type="AlphaFoldDB" id="A0A8J2PXG2"/>
<comment type="caution">
    <text evidence="1">The sequence shown here is derived from an EMBL/GenBank/DDBJ whole genome shotgun (WGS) entry which is preliminary data.</text>
</comment>
<protein>
    <submittedName>
        <fullName evidence="1">Uncharacterized protein</fullName>
    </submittedName>
</protein>
<dbReference type="Proteomes" id="UP000708208">
    <property type="component" value="Unassembled WGS sequence"/>
</dbReference>
<keyword evidence="2" id="KW-1185">Reference proteome</keyword>
<dbReference type="EMBL" id="CAJVCH010536754">
    <property type="protein sequence ID" value="CAG7825570.1"/>
    <property type="molecule type" value="Genomic_DNA"/>
</dbReference>
<accession>A0A8J2PXG2</accession>
<evidence type="ECO:0000313" key="2">
    <source>
        <dbReference type="Proteomes" id="UP000708208"/>
    </source>
</evidence>